<evidence type="ECO:0000313" key="10">
    <source>
        <dbReference type="Proteomes" id="UP000187550"/>
    </source>
</evidence>
<name>A0A1U7PNN7_9BACI</name>
<keyword evidence="10" id="KW-1185">Reference proteome</keyword>
<feature type="transmembrane region" description="Helical" evidence="7">
    <location>
        <begin position="217"/>
        <end position="250"/>
    </location>
</feature>
<evidence type="ECO:0000256" key="7">
    <source>
        <dbReference type="RuleBase" id="RU363032"/>
    </source>
</evidence>
<keyword evidence="4 7" id="KW-0812">Transmembrane</keyword>
<dbReference type="OrthoDB" id="9797472at2"/>
<dbReference type="InterPro" id="IPR025966">
    <property type="entry name" value="OppC_N"/>
</dbReference>
<evidence type="ECO:0000256" key="3">
    <source>
        <dbReference type="ARBA" id="ARBA00022475"/>
    </source>
</evidence>
<keyword evidence="3" id="KW-1003">Cell membrane</keyword>
<comment type="similarity">
    <text evidence="7">Belongs to the binding-protein-dependent transport system permease family.</text>
</comment>
<dbReference type="Gene3D" id="1.10.3720.10">
    <property type="entry name" value="MetI-like"/>
    <property type="match status" value="1"/>
</dbReference>
<dbReference type="EMBL" id="FTPL01000001">
    <property type="protein sequence ID" value="SIT73301.1"/>
    <property type="molecule type" value="Genomic_DNA"/>
</dbReference>
<dbReference type="GO" id="GO:0005886">
    <property type="term" value="C:plasma membrane"/>
    <property type="evidence" value="ECO:0007669"/>
    <property type="project" value="UniProtKB-SubCell"/>
</dbReference>
<feature type="domain" description="ABC transmembrane type-1" evidence="8">
    <location>
        <begin position="104"/>
        <end position="293"/>
    </location>
</feature>
<gene>
    <name evidence="9" type="ORF">SAMN05428946_0963</name>
</gene>
<feature type="transmembrane region" description="Helical" evidence="7">
    <location>
        <begin position="108"/>
        <end position="132"/>
    </location>
</feature>
<dbReference type="PANTHER" id="PTHR43386">
    <property type="entry name" value="OLIGOPEPTIDE TRANSPORT SYSTEM PERMEASE PROTEIN APPC"/>
    <property type="match status" value="1"/>
</dbReference>
<dbReference type="Pfam" id="PF12911">
    <property type="entry name" value="OppC_N"/>
    <property type="match status" value="1"/>
</dbReference>
<evidence type="ECO:0000259" key="8">
    <source>
        <dbReference type="PROSITE" id="PS50928"/>
    </source>
</evidence>
<dbReference type="InterPro" id="IPR000515">
    <property type="entry name" value="MetI-like"/>
</dbReference>
<dbReference type="CDD" id="cd06261">
    <property type="entry name" value="TM_PBP2"/>
    <property type="match status" value="1"/>
</dbReference>
<dbReference type="SUPFAM" id="SSF161098">
    <property type="entry name" value="MetI-like"/>
    <property type="match status" value="1"/>
</dbReference>
<dbReference type="STRING" id="550447.SAMN05428946_0963"/>
<proteinExistence type="inferred from homology"/>
<dbReference type="PANTHER" id="PTHR43386:SF1">
    <property type="entry name" value="D,D-DIPEPTIDE TRANSPORT SYSTEM PERMEASE PROTEIN DDPC-RELATED"/>
    <property type="match status" value="1"/>
</dbReference>
<dbReference type="GO" id="GO:0055085">
    <property type="term" value="P:transmembrane transport"/>
    <property type="evidence" value="ECO:0007669"/>
    <property type="project" value="InterPro"/>
</dbReference>
<sequence>MEAESKPVMTLPRVNAGMKTSSHPLKRWTKLLLQSRTGTVGMIIVLGVIFVAVFADLIAPHNPAANNLSNIMQPPAWVAGGSWDFALGTDNLGRDILSRIIVGTRVSLLVGVFSVVLAGLIGLVVGIVAGYYGGWLDNVLMRLVDSFLAIPSILFILVFLSVFEPSITLLIVVIGLTNWVTYARVVRGEVLSIKEREYVKASKSIGTSHRTIMLRHILPNIVSSFIVISALSVATTIILEASLSFLGLGIQPPDVSWGAMLTDGRNYLATNWWVATFPGVAIVITVLGIIFLGDWLRDVLDPRAQVSRKGGGK</sequence>
<evidence type="ECO:0000256" key="6">
    <source>
        <dbReference type="ARBA" id="ARBA00023136"/>
    </source>
</evidence>
<dbReference type="PROSITE" id="PS50928">
    <property type="entry name" value="ABC_TM1"/>
    <property type="match status" value="1"/>
</dbReference>
<keyword evidence="6 7" id="KW-0472">Membrane</keyword>
<organism evidence="9 10">
    <name type="scientific">Edaphobacillus lindanitolerans</name>
    <dbReference type="NCBI Taxonomy" id="550447"/>
    <lineage>
        <taxon>Bacteria</taxon>
        <taxon>Bacillati</taxon>
        <taxon>Bacillota</taxon>
        <taxon>Bacilli</taxon>
        <taxon>Bacillales</taxon>
        <taxon>Bacillaceae</taxon>
        <taxon>Edaphobacillus</taxon>
    </lineage>
</organism>
<evidence type="ECO:0000256" key="2">
    <source>
        <dbReference type="ARBA" id="ARBA00022448"/>
    </source>
</evidence>
<dbReference type="Pfam" id="PF00528">
    <property type="entry name" value="BPD_transp_1"/>
    <property type="match status" value="1"/>
</dbReference>
<reference evidence="10" key="1">
    <citation type="submission" date="2017-01" db="EMBL/GenBank/DDBJ databases">
        <authorList>
            <person name="Varghese N."/>
            <person name="Submissions S."/>
        </authorList>
    </citation>
    <scope>NUCLEOTIDE SEQUENCE [LARGE SCALE GENOMIC DNA]</scope>
    <source>
        <strain evidence="10">MNA4</strain>
    </source>
</reference>
<accession>A0A1U7PNN7</accession>
<dbReference type="AlphaFoldDB" id="A0A1U7PNN7"/>
<feature type="transmembrane region" description="Helical" evidence="7">
    <location>
        <begin position="166"/>
        <end position="186"/>
    </location>
</feature>
<feature type="transmembrane region" description="Helical" evidence="7">
    <location>
        <begin position="139"/>
        <end position="160"/>
    </location>
</feature>
<evidence type="ECO:0000256" key="5">
    <source>
        <dbReference type="ARBA" id="ARBA00022989"/>
    </source>
</evidence>
<evidence type="ECO:0000256" key="4">
    <source>
        <dbReference type="ARBA" id="ARBA00022692"/>
    </source>
</evidence>
<evidence type="ECO:0000256" key="1">
    <source>
        <dbReference type="ARBA" id="ARBA00004651"/>
    </source>
</evidence>
<dbReference type="InterPro" id="IPR050366">
    <property type="entry name" value="BP-dependent_transpt_permease"/>
</dbReference>
<keyword evidence="5 7" id="KW-1133">Transmembrane helix</keyword>
<comment type="subcellular location">
    <subcellularLocation>
        <location evidence="1 7">Cell membrane</location>
        <topology evidence="1 7">Multi-pass membrane protein</topology>
    </subcellularLocation>
</comment>
<dbReference type="Proteomes" id="UP000187550">
    <property type="component" value="Unassembled WGS sequence"/>
</dbReference>
<keyword evidence="2 7" id="KW-0813">Transport</keyword>
<evidence type="ECO:0000313" key="9">
    <source>
        <dbReference type="EMBL" id="SIT73301.1"/>
    </source>
</evidence>
<dbReference type="InterPro" id="IPR035906">
    <property type="entry name" value="MetI-like_sf"/>
</dbReference>
<feature type="transmembrane region" description="Helical" evidence="7">
    <location>
        <begin position="270"/>
        <end position="293"/>
    </location>
</feature>
<protein>
    <submittedName>
        <fullName evidence="9">Peptide/nickel transport system permease protein</fullName>
    </submittedName>
</protein>
<feature type="transmembrane region" description="Helical" evidence="7">
    <location>
        <begin position="40"/>
        <end position="59"/>
    </location>
</feature>